<comment type="caution">
    <text evidence="2">The sequence shown here is derived from an EMBL/GenBank/DDBJ whole genome shotgun (WGS) entry which is preliminary data.</text>
</comment>
<dbReference type="PANTHER" id="PTHR11257:SF9">
    <property type="entry name" value="CHEMOSENSORY PROTEIN 13"/>
    <property type="match status" value="1"/>
</dbReference>
<proteinExistence type="predicted"/>
<reference evidence="2 3" key="1">
    <citation type="submission" date="2024-05" db="EMBL/GenBank/DDBJ databases">
        <title>Genetic variation in Jamaican populations of the coffee berry borer (Hypothenemus hampei).</title>
        <authorList>
            <person name="Errbii M."/>
            <person name="Myrie A."/>
        </authorList>
    </citation>
    <scope>NUCLEOTIDE SEQUENCE [LARGE SCALE GENOMIC DNA]</scope>
    <source>
        <strain evidence="2">JA-Hopewell-2020-01-JO</strain>
        <tissue evidence="2">Whole body</tissue>
    </source>
</reference>
<dbReference type="InterPro" id="IPR036682">
    <property type="entry name" value="OS_D_A10/PebIII_sf"/>
</dbReference>
<evidence type="ECO:0000313" key="2">
    <source>
        <dbReference type="EMBL" id="KAL1493694.1"/>
    </source>
</evidence>
<dbReference type="PANTHER" id="PTHR11257">
    <property type="entry name" value="CHEMOSENSORY PROTEIN-RELATED"/>
    <property type="match status" value="1"/>
</dbReference>
<sequence length="145" mass="16724">MLVLIISVLITLDLIGAKPAVKYYSSKYEHIDVGAILNNRRMVNYYTACLLSQGPCPPEGVELKINFTKFRIPLFIWDEKFKFIDHLVGSSKRVNLNLVLYKKNYIAFSVKNMEKTILQIKTYIQGEIKKTQRFNHALNTAHSTI</sequence>
<keyword evidence="1" id="KW-0732">Signal</keyword>
<feature type="signal peptide" evidence="1">
    <location>
        <begin position="1"/>
        <end position="17"/>
    </location>
</feature>
<feature type="chain" id="PRO_5044740475" evidence="1">
    <location>
        <begin position="18"/>
        <end position="145"/>
    </location>
</feature>
<dbReference type="AlphaFoldDB" id="A0ABD1EG71"/>
<keyword evidence="3" id="KW-1185">Reference proteome</keyword>
<dbReference type="Gene3D" id="1.10.2080.10">
    <property type="entry name" value="Insect odorant-binding protein A10/Ejaculatory bulb-specific protein 3"/>
    <property type="match status" value="1"/>
</dbReference>
<evidence type="ECO:0000256" key="1">
    <source>
        <dbReference type="SAM" id="SignalP"/>
    </source>
</evidence>
<evidence type="ECO:0000313" key="3">
    <source>
        <dbReference type="Proteomes" id="UP001566132"/>
    </source>
</evidence>
<dbReference type="InterPro" id="IPR005055">
    <property type="entry name" value="A10/PebIII"/>
</dbReference>
<dbReference type="Pfam" id="PF03392">
    <property type="entry name" value="OS-D"/>
    <property type="match status" value="1"/>
</dbReference>
<dbReference type="SUPFAM" id="SSF100910">
    <property type="entry name" value="Chemosensory protein Csp2"/>
    <property type="match status" value="1"/>
</dbReference>
<accession>A0ABD1EG71</accession>
<organism evidence="2 3">
    <name type="scientific">Hypothenemus hampei</name>
    <name type="common">Coffee berry borer</name>
    <dbReference type="NCBI Taxonomy" id="57062"/>
    <lineage>
        <taxon>Eukaryota</taxon>
        <taxon>Metazoa</taxon>
        <taxon>Ecdysozoa</taxon>
        <taxon>Arthropoda</taxon>
        <taxon>Hexapoda</taxon>
        <taxon>Insecta</taxon>
        <taxon>Pterygota</taxon>
        <taxon>Neoptera</taxon>
        <taxon>Endopterygota</taxon>
        <taxon>Coleoptera</taxon>
        <taxon>Polyphaga</taxon>
        <taxon>Cucujiformia</taxon>
        <taxon>Curculionidae</taxon>
        <taxon>Scolytinae</taxon>
        <taxon>Hypothenemus</taxon>
    </lineage>
</organism>
<protein>
    <submittedName>
        <fullName evidence="2">Uncharacterized protein</fullName>
    </submittedName>
</protein>
<name>A0ABD1EG71_HYPHA</name>
<dbReference type="Proteomes" id="UP001566132">
    <property type="component" value="Unassembled WGS sequence"/>
</dbReference>
<gene>
    <name evidence="2" type="ORF">ABEB36_009389</name>
</gene>
<dbReference type="EMBL" id="JBDJPC010000007">
    <property type="protein sequence ID" value="KAL1493694.1"/>
    <property type="molecule type" value="Genomic_DNA"/>
</dbReference>